<proteinExistence type="predicted"/>
<keyword evidence="3" id="KW-1185">Reference proteome</keyword>
<evidence type="ECO:0000313" key="2">
    <source>
        <dbReference type="EMBL" id="KAF1810372.1"/>
    </source>
</evidence>
<reference evidence="2 4" key="1">
    <citation type="submission" date="2020-01" db="EMBL/GenBank/DDBJ databases">
        <authorList>
            <consortium name="DOE Joint Genome Institute"/>
            <person name="Haridas S."/>
            <person name="Albert R."/>
            <person name="Binder M."/>
            <person name="Bloem J."/>
            <person name="Labutti K."/>
            <person name="Salamov A."/>
            <person name="Andreopoulos B."/>
            <person name="Baker S.E."/>
            <person name="Barry K."/>
            <person name="Bills G."/>
            <person name="Bluhm B.H."/>
            <person name="Cannon C."/>
            <person name="Castanera R."/>
            <person name="Culley D.E."/>
            <person name="Daum C."/>
            <person name="Ezra D."/>
            <person name="Gonzalez J.B."/>
            <person name="Henrissat B."/>
            <person name="Kuo A."/>
            <person name="Liang C."/>
            <person name="Lipzen A."/>
            <person name="Lutzoni F."/>
            <person name="Magnuson J."/>
            <person name="Mondo S."/>
            <person name="Nolan M."/>
            <person name="Ohm R."/>
            <person name="Pangilinan J."/>
            <person name="Park H.-J."/>
            <person name="Ramirez L."/>
            <person name="Alfaro M."/>
            <person name="Sun H."/>
            <person name="Tritt A."/>
            <person name="Yoshinaga Y."/>
            <person name="Zwiers L.-H."/>
            <person name="Turgeon B.G."/>
            <person name="Goodwin S.B."/>
            <person name="Spatafora J.W."/>
            <person name="Crous P.W."/>
            <person name="Grigoriev I.V."/>
        </authorList>
    </citation>
    <scope>NUCLEOTIDE SEQUENCE</scope>
    <source>
        <strain evidence="2 4">CBS 781.70</strain>
    </source>
</reference>
<feature type="compositionally biased region" description="Acidic residues" evidence="1">
    <location>
        <begin position="36"/>
        <end position="45"/>
    </location>
</feature>
<sequence length="189" mass="20816">MAPKSAKDSLPDISQLEISPRNSASKKPPAEPVADSWEDEFSDDDTATKPEKQPTKASASSDGGVVPAQSPSPPPPTPASPSATFPSHDTHLSSLHPSYASSSRTTPTSSGDASVRPDKSAAVARRLIAGALGVKVGRATEEEKEYEKVVRERERKRRDEARERERRRVEEAREEERKKEERMRSVWED</sequence>
<dbReference type="EMBL" id="ML975166">
    <property type="protein sequence ID" value="KAF1810372.1"/>
    <property type="molecule type" value="Genomic_DNA"/>
</dbReference>
<evidence type="ECO:0000313" key="4">
    <source>
        <dbReference type="RefSeq" id="XP_033532003.1"/>
    </source>
</evidence>
<feature type="region of interest" description="Disordered" evidence="1">
    <location>
        <begin position="1"/>
        <end position="189"/>
    </location>
</feature>
<dbReference type="Proteomes" id="UP000504638">
    <property type="component" value="Unplaced"/>
</dbReference>
<protein>
    <submittedName>
        <fullName evidence="2 4">Uncharacterized protein</fullName>
    </submittedName>
</protein>
<feature type="compositionally biased region" description="Pro residues" evidence="1">
    <location>
        <begin position="70"/>
        <end position="79"/>
    </location>
</feature>
<organism evidence="2">
    <name type="scientific">Eremomyces bilateralis CBS 781.70</name>
    <dbReference type="NCBI Taxonomy" id="1392243"/>
    <lineage>
        <taxon>Eukaryota</taxon>
        <taxon>Fungi</taxon>
        <taxon>Dikarya</taxon>
        <taxon>Ascomycota</taxon>
        <taxon>Pezizomycotina</taxon>
        <taxon>Dothideomycetes</taxon>
        <taxon>Dothideomycetes incertae sedis</taxon>
        <taxon>Eremomycetales</taxon>
        <taxon>Eremomycetaceae</taxon>
        <taxon>Eremomyces</taxon>
    </lineage>
</organism>
<name>A0A6G1FXD1_9PEZI</name>
<feature type="compositionally biased region" description="Basic and acidic residues" evidence="1">
    <location>
        <begin position="1"/>
        <end position="10"/>
    </location>
</feature>
<feature type="compositionally biased region" description="Polar residues" evidence="1">
    <location>
        <begin position="16"/>
        <end position="25"/>
    </location>
</feature>
<feature type="compositionally biased region" description="Basic and acidic residues" evidence="1">
    <location>
        <begin position="138"/>
        <end position="189"/>
    </location>
</feature>
<feature type="compositionally biased region" description="Low complexity" evidence="1">
    <location>
        <begin position="80"/>
        <end position="103"/>
    </location>
</feature>
<dbReference type="AlphaFoldDB" id="A0A6G1FXD1"/>
<dbReference type="OrthoDB" id="5418203at2759"/>
<reference evidence="4" key="2">
    <citation type="submission" date="2020-04" db="EMBL/GenBank/DDBJ databases">
        <authorList>
            <consortium name="NCBI Genome Project"/>
        </authorList>
    </citation>
    <scope>NUCLEOTIDE SEQUENCE</scope>
    <source>
        <strain evidence="4">CBS 781.70</strain>
    </source>
</reference>
<dbReference type="RefSeq" id="XP_033532003.1">
    <property type="nucleotide sequence ID" value="XM_033683386.1"/>
</dbReference>
<gene>
    <name evidence="2 4" type="ORF">P152DRAFT_96353</name>
</gene>
<reference evidence="4" key="3">
    <citation type="submission" date="2025-04" db="UniProtKB">
        <authorList>
            <consortium name="RefSeq"/>
        </authorList>
    </citation>
    <scope>IDENTIFICATION</scope>
    <source>
        <strain evidence="4">CBS 781.70</strain>
    </source>
</reference>
<evidence type="ECO:0000313" key="3">
    <source>
        <dbReference type="Proteomes" id="UP000504638"/>
    </source>
</evidence>
<accession>A0A6G1FXD1</accession>
<evidence type="ECO:0000256" key="1">
    <source>
        <dbReference type="SAM" id="MobiDB-lite"/>
    </source>
</evidence>
<dbReference type="GeneID" id="54423956"/>